<dbReference type="EMBL" id="JAALLS010000009">
    <property type="protein sequence ID" value="NGP88380.1"/>
    <property type="molecule type" value="Genomic_DNA"/>
</dbReference>
<evidence type="ECO:0000256" key="2">
    <source>
        <dbReference type="SAM" id="SignalP"/>
    </source>
</evidence>
<feature type="compositionally biased region" description="Polar residues" evidence="1">
    <location>
        <begin position="33"/>
        <end position="43"/>
    </location>
</feature>
<accession>A0A6M1TIG0</accession>
<feature type="region of interest" description="Disordered" evidence="1">
    <location>
        <begin position="26"/>
        <end position="64"/>
    </location>
</feature>
<evidence type="ECO:0000313" key="4">
    <source>
        <dbReference type="Proteomes" id="UP000479132"/>
    </source>
</evidence>
<sequence>MKSLVKKLLAFTFAIALFTGCASVTDPGLDTAPETQDTEVTQDTPDRNGFDTDSEMSTILDKPE</sequence>
<evidence type="ECO:0000313" key="3">
    <source>
        <dbReference type="EMBL" id="NGP88380.1"/>
    </source>
</evidence>
<gene>
    <name evidence="3" type="ORF">G3569_08425</name>
</gene>
<dbReference type="Proteomes" id="UP000479132">
    <property type="component" value="Unassembled WGS sequence"/>
</dbReference>
<feature type="chain" id="PRO_5027103851" evidence="2">
    <location>
        <begin position="25"/>
        <end position="64"/>
    </location>
</feature>
<proteinExistence type="predicted"/>
<dbReference type="RefSeq" id="WP_165268043.1">
    <property type="nucleotide sequence ID" value="NZ_JAALLS010000009.1"/>
</dbReference>
<dbReference type="PROSITE" id="PS51257">
    <property type="entry name" value="PROKAR_LIPOPROTEIN"/>
    <property type="match status" value="1"/>
</dbReference>
<organism evidence="3 4">
    <name type="scientific">Fodinibius halophilus</name>
    <dbReference type="NCBI Taxonomy" id="1736908"/>
    <lineage>
        <taxon>Bacteria</taxon>
        <taxon>Pseudomonadati</taxon>
        <taxon>Balneolota</taxon>
        <taxon>Balneolia</taxon>
        <taxon>Balneolales</taxon>
        <taxon>Balneolaceae</taxon>
        <taxon>Fodinibius</taxon>
    </lineage>
</organism>
<comment type="caution">
    <text evidence="3">The sequence shown here is derived from an EMBL/GenBank/DDBJ whole genome shotgun (WGS) entry which is preliminary data.</text>
</comment>
<feature type="signal peptide" evidence="2">
    <location>
        <begin position="1"/>
        <end position="24"/>
    </location>
</feature>
<dbReference type="AlphaFoldDB" id="A0A6M1TIG0"/>
<evidence type="ECO:0000256" key="1">
    <source>
        <dbReference type="SAM" id="MobiDB-lite"/>
    </source>
</evidence>
<keyword evidence="4" id="KW-1185">Reference proteome</keyword>
<name>A0A6M1TIG0_9BACT</name>
<protein>
    <submittedName>
        <fullName evidence="3">Uncharacterized protein</fullName>
    </submittedName>
</protein>
<reference evidence="3 4" key="1">
    <citation type="submission" date="2020-02" db="EMBL/GenBank/DDBJ databases">
        <title>Aliifodinibius halophilus 2W32, complete genome.</title>
        <authorList>
            <person name="Li Y."/>
            <person name="Wu S."/>
        </authorList>
    </citation>
    <scope>NUCLEOTIDE SEQUENCE [LARGE SCALE GENOMIC DNA]</scope>
    <source>
        <strain evidence="3 4">2W32</strain>
    </source>
</reference>
<keyword evidence="2" id="KW-0732">Signal</keyword>